<dbReference type="NCBIfam" id="TIGR00654">
    <property type="entry name" value="PhzF_family"/>
    <property type="match status" value="1"/>
</dbReference>
<reference evidence="3 4" key="1">
    <citation type="submission" date="2018-03" db="EMBL/GenBank/DDBJ databases">
        <title>Genomic Encyclopedia of Archaeal and Bacterial Type Strains, Phase II (KMG-II): from individual species to whole genera.</title>
        <authorList>
            <person name="Goeker M."/>
        </authorList>
    </citation>
    <scope>NUCLEOTIDE SEQUENCE [LARGE SCALE GENOMIC DNA]</scope>
    <source>
        <strain evidence="3 4">DSM 100212</strain>
    </source>
</reference>
<evidence type="ECO:0000256" key="2">
    <source>
        <dbReference type="PIRSR" id="PIRSR016184-1"/>
    </source>
</evidence>
<name>A0A2T0WA29_9RHOB</name>
<evidence type="ECO:0000256" key="1">
    <source>
        <dbReference type="ARBA" id="ARBA00008270"/>
    </source>
</evidence>
<dbReference type="EMBL" id="PVTQ01000030">
    <property type="protein sequence ID" value="PRY83561.1"/>
    <property type="molecule type" value="Genomic_DNA"/>
</dbReference>
<dbReference type="Proteomes" id="UP000238392">
    <property type="component" value="Unassembled WGS sequence"/>
</dbReference>
<comment type="caution">
    <text evidence="3">The sequence shown here is derived from an EMBL/GenBank/DDBJ whole genome shotgun (WGS) entry which is preliminary data.</text>
</comment>
<evidence type="ECO:0000313" key="3">
    <source>
        <dbReference type="EMBL" id="PRY83561.1"/>
    </source>
</evidence>
<dbReference type="Pfam" id="PF02567">
    <property type="entry name" value="PhzC-PhzF"/>
    <property type="match status" value="1"/>
</dbReference>
<dbReference type="PIRSF" id="PIRSF016184">
    <property type="entry name" value="PhzC_PhzF"/>
    <property type="match status" value="1"/>
</dbReference>
<organism evidence="3 4">
    <name type="scientific">Donghicola tyrosinivorans</name>
    <dbReference type="NCBI Taxonomy" id="1652492"/>
    <lineage>
        <taxon>Bacteria</taxon>
        <taxon>Pseudomonadati</taxon>
        <taxon>Pseudomonadota</taxon>
        <taxon>Alphaproteobacteria</taxon>
        <taxon>Rhodobacterales</taxon>
        <taxon>Roseobacteraceae</taxon>
        <taxon>Donghicola</taxon>
    </lineage>
</organism>
<dbReference type="RefSeq" id="WP_106268725.1">
    <property type="nucleotide sequence ID" value="NZ_PVTQ01000030.1"/>
</dbReference>
<dbReference type="GO" id="GO:0016853">
    <property type="term" value="F:isomerase activity"/>
    <property type="evidence" value="ECO:0007669"/>
    <property type="project" value="TreeGrafter"/>
</dbReference>
<accession>A0A2T0WA29</accession>
<dbReference type="OrthoDB" id="9788221at2"/>
<dbReference type="GO" id="GO:0005737">
    <property type="term" value="C:cytoplasm"/>
    <property type="evidence" value="ECO:0007669"/>
    <property type="project" value="TreeGrafter"/>
</dbReference>
<dbReference type="PANTHER" id="PTHR13774">
    <property type="entry name" value="PHENAZINE BIOSYNTHESIS PROTEIN"/>
    <property type="match status" value="1"/>
</dbReference>
<dbReference type="PANTHER" id="PTHR13774:SF32">
    <property type="entry name" value="ANTISENSE-ENHANCING SEQUENCE 1"/>
    <property type="match status" value="1"/>
</dbReference>
<gene>
    <name evidence="3" type="ORF">CLV74_13012</name>
</gene>
<comment type="similarity">
    <text evidence="1">Belongs to the PhzF family.</text>
</comment>
<dbReference type="SUPFAM" id="SSF54506">
    <property type="entry name" value="Diaminopimelate epimerase-like"/>
    <property type="match status" value="1"/>
</dbReference>
<sequence length="287" mass="30158">MANDFKIVDVFSATPFQGNPVVVVMNADGLTDQQMQRIAAWTNLSETTFHLTPTSPEADYRLRIFTPRSELPFAGHPTLGSAHALIEARLVDASKGHVVQECGAGLVPVSVSEEGATRVLRLQLPQPKIRDLTQAEQKRLTDILGAPLLAGPQAALVDVGARWIVAELNDAATVLSLTPDMNASAQLEAELAVTGVSVFGGNGKGGIEVRSFAPSCGVNEDPVCGSGNGSIAAYRLMRGQIAEGAEYTATQGQCVGRAGHIYISIHDSRIFVGGQAVTTVSGQINAN</sequence>
<keyword evidence="4" id="KW-1185">Reference proteome</keyword>
<dbReference type="Gene3D" id="3.10.310.10">
    <property type="entry name" value="Diaminopimelate Epimerase, Chain A, domain 1"/>
    <property type="match status" value="2"/>
</dbReference>
<dbReference type="InterPro" id="IPR003719">
    <property type="entry name" value="Phenazine_PhzF-like"/>
</dbReference>
<evidence type="ECO:0000313" key="4">
    <source>
        <dbReference type="Proteomes" id="UP000238392"/>
    </source>
</evidence>
<protein>
    <submittedName>
        <fullName evidence="3">PhzF family phenazine biosynthesis protein</fullName>
    </submittedName>
</protein>
<proteinExistence type="inferred from homology"/>
<feature type="active site" evidence="2">
    <location>
        <position position="46"/>
    </location>
</feature>
<dbReference type="AlphaFoldDB" id="A0A2T0WA29"/>